<proteinExistence type="inferred from homology"/>
<sequence>MPKMKTNQAIAKRYKVKKSGKIQKKAAGQGHFNAREDGKTGRQKRGGVVVSQTLRKVMAAAMVK</sequence>
<dbReference type="InterPro" id="IPR001706">
    <property type="entry name" value="Ribosomal_bL35"/>
</dbReference>
<dbReference type="PROSITE" id="PS00936">
    <property type="entry name" value="RIBOSOMAL_L35"/>
    <property type="match status" value="1"/>
</dbReference>
<dbReference type="Gene3D" id="4.10.410.60">
    <property type="match status" value="1"/>
</dbReference>
<name>A0A1F6PDF8_9BACT</name>
<evidence type="ECO:0000256" key="3">
    <source>
        <dbReference type="ARBA" id="ARBA00023274"/>
    </source>
</evidence>
<dbReference type="InterPro" id="IPR037229">
    <property type="entry name" value="Ribosomal_bL35_sf"/>
</dbReference>
<dbReference type="GO" id="GO:0006412">
    <property type="term" value="P:translation"/>
    <property type="evidence" value="ECO:0007669"/>
    <property type="project" value="UniProtKB-UniRule"/>
</dbReference>
<dbReference type="STRING" id="1798709.A2538_02180"/>
<keyword evidence="2 4" id="KW-0689">Ribosomal protein</keyword>
<keyword evidence="3 4" id="KW-0687">Ribonucleoprotein</keyword>
<organism evidence="7 8">
    <name type="scientific">Candidatus Magasanikbacteria bacterium RIFOXYD2_FULL_41_14</name>
    <dbReference type="NCBI Taxonomy" id="1798709"/>
    <lineage>
        <taxon>Bacteria</taxon>
        <taxon>Candidatus Magasanikiibacteriota</taxon>
    </lineage>
</organism>
<evidence type="ECO:0000256" key="4">
    <source>
        <dbReference type="HAMAP-Rule" id="MF_00514"/>
    </source>
</evidence>
<dbReference type="HAMAP" id="MF_00514">
    <property type="entry name" value="Ribosomal_bL35"/>
    <property type="match status" value="1"/>
</dbReference>
<dbReference type="InterPro" id="IPR021137">
    <property type="entry name" value="Ribosomal_bL35-like"/>
</dbReference>
<gene>
    <name evidence="4" type="primary">rpmI</name>
    <name evidence="7" type="ORF">A2538_02180</name>
</gene>
<feature type="compositionally biased region" description="Basic residues" evidence="6">
    <location>
        <begin position="12"/>
        <end position="24"/>
    </location>
</feature>
<accession>A0A1F6PDF8</accession>
<evidence type="ECO:0000256" key="1">
    <source>
        <dbReference type="ARBA" id="ARBA00006598"/>
    </source>
</evidence>
<reference evidence="7 8" key="1">
    <citation type="journal article" date="2016" name="Nat. Commun.">
        <title>Thousands of microbial genomes shed light on interconnected biogeochemical processes in an aquifer system.</title>
        <authorList>
            <person name="Anantharaman K."/>
            <person name="Brown C.T."/>
            <person name="Hug L.A."/>
            <person name="Sharon I."/>
            <person name="Castelle C.J."/>
            <person name="Probst A.J."/>
            <person name="Thomas B.C."/>
            <person name="Singh A."/>
            <person name="Wilkins M.J."/>
            <person name="Karaoz U."/>
            <person name="Brodie E.L."/>
            <person name="Williams K.H."/>
            <person name="Hubbard S.S."/>
            <person name="Banfield J.F."/>
        </authorList>
    </citation>
    <scope>NUCLEOTIDE SEQUENCE [LARGE SCALE GENOMIC DNA]</scope>
</reference>
<dbReference type="GO" id="GO:1990904">
    <property type="term" value="C:ribonucleoprotein complex"/>
    <property type="evidence" value="ECO:0007669"/>
    <property type="project" value="UniProtKB-KW"/>
</dbReference>
<comment type="similarity">
    <text evidence="1 4 5">Belongs to the bacterial ribosomal protein bL35 family.</text>
</comment>
<evidence type="ECO:0000313" key="8">
    <source>
        <dbReference type="Proteomes" id="UP000178254"/>
    </source>
</evidence>
<dbReference type="GO" id="GO:0003735">
    <property type="term" value="F:structural constituent of ribosome"/>
    <property type="evidence" value="ECO:0007669"/>
    <property type="project" value="InterPro"/>
</dbReference>
<evidence type="ECO:0000256" key="2">
    <source>
        <dbReference type="ARBA" id="ARBA00022980"/>
    </source>
</evidence>
<dbReference type="InterPro" id="IPR018265">
    <property type="entry name" value="Ribosomal_bL35_CS"/>
</dbReference>
<dbReference type="PRINTS" id="PR00064">
    <property type="entry name" value="RIBOSOMALL35"/>
</dbReference>
<dbReference type="Pfam" id="PF01632">
    <property type="entry name" value="Ribosomal_L35p"/>
    <property type="match status" value="1"/>
</dbReference>
<evidence type="ECO:0000313" key="7">
    <source>
        <dbReference type="EMBL" id="OGH94090.1"/>
    </source>
</evidence>
<dbReference type="SUPFAM" id="SSF143034">
    <property type="entry name" value="L35p-like"/>
    <property type="match status" value="1"/>
</dbReference>
<evidence type="ECO:0000256" key="5">
    <source>
        <dbReference type="RuleBase" id="RU000568"/>
    </source>
</evidence>
<dbReference type="AlphaFoldDB" id="A0A1F6PDF8"/>
<evidence type="ECO:0000256" key="6">
    <source>
        <dbReference type="SAM" id="MobiDB-lite"/>
    </source>
</evidence>
<dbReference type="EMBL" id="MFRE01000012">
    <property type="protein sequence ID" value="OGH94090.1"/>
    <property type="molecule type" value="Genomic_DNA"/>
</dbReference>
<feature type="region of interest" description="Disordered" evidence="6">
    <location>
        <begin position="1"/>
        <end position="47"/>
    </location>
</feature>
<comment type="caution">
    <text evidence="7">The sequence shown here is derived from an EMBL/GenBank/DDBJ whole genome shotgun (WGS) entry which is preliminary data.</text>
</comment>
<protein>
    <recommendedName>
        <fullName evidence="4">Large ribosomal subunit protein bL35</fullName>
    </recommendedName>
</protein>
<dbReference type="GO" id="GO:0005840">
    <property type="term" value="C:ribosome"/>
    <property type="evidence" value="ECO:0007669"/>
    <property type="project" value="UniProtKB-KW"/>
</dbReference>
<dbReference type="Proteomes" id="UP000178254">
    <property type="component" value="Unassembled WGS sequence"/>
</dbReference>